<dbReference type="EMBL" id="BOSE01000003">
    <property type="protein sequence ID" value="GIP16594.1"/>
    <property type="molecule type" value="Genomic_DNA"/>
</dbReference>
<dbReference type="Proteomes" id="UP000683139">
    <property type="component" value="Unassembled WGS sequence"/>
</dbReference>
<dbReference type="SUPFAM" id="SSF48179">
    <property type="entry name" value="6-phosphogluconate dehydrogenase C-terminal domain-like"/>
    <property type="match status" value="1"/>
</dbReference>
<evidence type="ECO:0000313" key="10">
    <source>
        <dbReference type="EMBL" id="GIP16594.1"/>
    </source>
</evidence>
<feature type="domain" description="Mannitol dehydrogenase N-terminal" evidence="8">
    <location>
        <begin position="1"/>
        <end position="187"/>
    </location>
</feature>
<comment type="catalytic activity">
    <reaction evidence="6 7">
        <text>D-mannitol 1-phosphate + NAD(+) = beta-D-fructose 6-phosphate + NADH + H(+)</text>
        <dbReference type="Rhea" id="RHEA:19661"/>
        <dbReference type="ChEBI" id="CHEBI:15378"/>
        <dbReference type="ChEBI" id="CHEBI:57540"/>
        <dbReference type="ChEBI" id="CHEBI:57634"/>
        <dbReference type="ChEBI" id="CHEBI:57945"/>
        <dbReference type="ChEBI" id="CHEBI:61381"/>
        <dbReference type="EC" id="1.1.1.17"/>
    </reaction>
</comment>
<dbReference type="PRINTS" id="PR00084">
    <property type="entry name" value="MTLDHDRGNASE"/>
</dbReference>
<dbReference type="NCBIfam" id="NF002652">
    <property type="entry name" value="PRK02318.2-5"/>
    <property type="match status" value="1"/>
</dbReference>
<feature type="binding site" evidence="7">
    <location>
        <begin position="3"/>
        <end position="14"/>
    </location>
    <ligand>
        <name>NAD(+)</name>
        <dbReference type="ChEBI" id="CHEBI:57540"/>
    </ligand>
</feature>
<keyword evidence="4 7" id="KW-0560">Oxidoreductase</keyword>
<dbReference type="AlphaFoldDB" id="A0A919YQY7"/>
<accession>A0A919YQY7</accession>
<dbReference type="PANTHER" id="PTHR30524:SF0">
    <property type="entry name" value="ALTRONATE OXIDOREDUCTASE-RELATED"/>
    <property type="match status" value="1"/>
</dbReference>
<evidence type="ECO:0000313" key="11">
    <source>
        <dbReference type="Proteomes" id="UP000683139"/>
    </source>
</evidence>
<dbReference type="Pfam" id="PF08125">
    <property type="entry name" value="Mannitol_dh_C"/>
    <property type="match status" value="1"/>
</dbReference>
<dbReference type="PANTHER" id="PTHR30524">
    <property type="entry name" value="MANNITOL-1-PHOSPHATE 5-DEHYDROGENASE"/>
    <property type="match status" value="1"/>
</dbReference>
<gene>
    <name evidence="7 10" type="primary">mtlD</name>
    <name evidence="10" type="ORF">J40TS1_22360</name>
</gene>
<evidence type="ECO:0000256" key="7">
    <source>
        <dbReference type="HAMAP-Rule" id="MF_00196"/>
    </source>
</evidence>
<dbReference type="Gene3D" id="1.10.1040.10">
    <property type="entry name" value="N-(1-d-carboxylethyl)-l-norvaline Dehydrogenase, domain 2"/>
    <property type="match status" value="1"/>
</dbReference>
<evidence type="ECO:0000256" key="3">
    <source>
        <dbReference type="ARBA" id="ARBA00016219"/>
    </source>
</evidence>
<keyword evidence="5 7" id="KW-0520">NAD</keyword>
<dbReference type="NCBIfam" id="NF002649">
    <property type="entry name" value="PRK02318.2-1"/>
    <property type="match status" value="1"/>
</dbReference>
<reference evidence="10" key="1">
    <citation type="submission" date="2021-03" db="EMBL/GenBank/DDBJ databases">
        <title>Antimicrobial resistance genes in bacteria isolated from Japanese honey, and their potential for conferring macrolide and lincosamide resistance in the American foulbrood pathogen Paenibacillus larvae.</title>
        <authorList>
            <person name="Okamoto M."/>
            <person name="Kumagai M."/>
            <person name="Kanamori H."/>
            <person name="Takamatsu D."/>
        </authorList>
    </citation>
    <scope>NUCLEOTIDE SEQUENCE</scope>
    <source>
        <strain evidence="10">J40TS1</strain>
    </source>
</reference>
<dbReference type="InterPro" id="IPR023028">
    <property type="entry name" value="Mannitol_1_phos_5_DH"/>
</dbReference>
<dbReference type="InterPro" id="IPR013118">
    <property type="entry name" value="Mannitol_DH_C"/>
</dbReference>
<name>A0A919YQY7_9BACL</name>
<dbReference type="InterPro" id="IPR013131">
    <property type="entry name" value="Mannitol_DH_N"/>
</dbReference>
<evidence type="ECO:0000259" key="8">
    <source>
        <dbReference type="Pfam" id="PF01232"/>
    </source>
</evidence>
<dbReference type="GO" id="GO:0008926">
    <property type="term" value="F:mannitol-1-phosphate 5-dehydrogenase activity"/>
    <property type="evidence" value="ECO:0007669"/>
    <property type="project" value="UniProtKB-UniRule"/>
</dbReference>
<evidence type="ECO:0000256" key="2">
    <source>
        <dbReference type="ARBA" id="ARBA00012939"/>
    </source>
</evidence>
<dbReference type="NCBIfam" id="NF002646">
    <property type="entry name" value="PRK02318.1-2"/>
    <property type="match status" value="1"/>
</dbReference>
<dbReference type="HAMAP" id="MF_00196">
    <property type="entry name" value="Mannitol_dehydrog"/>
    <property type="match status" value="1"/>
</dbReference>
<dbReference type="InterPro" id="IPR008927">
    <property type="entry name" value="6-PGluconate_DH-like_C_sf"/>
</dbReference>
<dbReference type="SUPFAM" id="SSF51735">
    <property type="entry name" value="NAD(P)-binding Rossmann-fold domains"/>
    <property type="match status" value="1"/>
</dbReference>
<organism evidence="10 11">
    <name type="scientific">Paenibacillus montaniterrae</name>
    <dbReference type="NCBI Taxonomy" id="429341"/>
    <lineage>
        <taxon>Bacteria</taxon>
        <taxon>Bacillati</taxon>
        <taxon>Bacillota</taxon>
        <taxon>Bacilli</taxon>
        <taxon>Bacillales</taxon>
        <taxon>Paenibacillaceae</taxon>
        <taxon>Paenibacillus</taxon>
    </lineage>
</organism>
<protein>
    <recommendedName>
        <fullName evidence="3 7">Mannitol-1-phosphate 5-dehydrogenase</fullName>
        <ecNumber evidence="2 7">1.1.1.17</ecNumber>
    </recommendedName>
</protein>
<dbReference type="InterPro" id="IPR013328">
    <property type="entry name" value="6PGD_dom2"/>
</dbReference>
<dbReference type="RefSeq" id="WP_213514958.1">
    <property type="nucleotide sequence ID" value="NZ_BOSE01000003.1"/>
</dbReference>
<proteinExistence type="inferred from homology"/>
<sequence>MRAIHFGAGNIGRGFIGLLLSQAGYKVTFVDVNQALVQQLNERQQYEVQYANAAQERTIVKHVDAIVGTELTQVSEAIIAADIVTTAVGVNILKRIAPAIAEGIRQRMKLHLPPLTVIACENAIRATSLLKQEIAALLPEEISANLERFARFPDAAVDRIVPLQHHDDPLFVTVEPFYEWTIESKHWPRQLPFIHNAHYVEQLDPYIERKLFTVNTGHIAAAYLGQLKGYTTIQEAMQDAELEMEVRTSLLETGAALIAHYGLKRSEHEAYIELIIERFKNPYITDEIARVGRSPIRKLSPQDRLVRPAMLAQKYGIEAHTLAKVIAAAFLFHAEDDQETQELQHYLQKHGIDAAIERFTGLAANEPLHGKVKLQYEQLKAQGKK</sequence>
<comment type="caution">
    <text evidence="10">The sequence shown here is derived from an EMBL/GenBank/DDBJ whole genome shotgun (WGS) entry which is preliminary data.</text>
</comment>
<evidence type="ECO:0000256" key="6">
    <source>
        <dbReference type="ARBA" id="ARBA00048615"/>
    </source>
</evidence>
<dbReference type="InterPro" id="IPR000669">
    <property type="entry name" value="Mannitol_DH"/>
</dbReference>
<dbReference type="NCBIfam" id="NF002647">
    <property type="entry name" value="PRK02318.1-3"/>
    <property type="match status" value="1"/>
</dbReference>
<evidence type="ECO:0000259" key="9">
    <source>
        <dbReference type="Pfam" id="PF08125"/>
    </source>
</evidence>
<keyword evidence="11" id="KW-1185">Reference proteome</keyword>
<comment type="similarity">
    <text evidence="1 7">Belongs to the mannitol dehydrogenase family.</text>
</comment>
<dbReference type="Pfam" id="PF01232">
    <property type="entry name" value="Mannitol_dh"/>
    <property type="match status" value="1"/>
</dbReference>
<dbReference type="GO" id="GO:0005829">
    <property type="term" value="C:cytosol"/>
    <property type="evidence" value="ECO:0007669"/>
    <property type="project" value="TreeGrafter"/>
</dbReference>
<dbReference type="EC" id="1.1.1.17" evidence="2 7"/>
<dbReference type="Gene3D" id="3.40.50.720">
    <property type="entry name" value="NAD(P)-binding Rossmann-like Domain"/>
    <property type="match status" value="1"/>
</dbReference>
<evidence type="ECO:0000256" key="5">
    <source>
        <dbReference type="ARBA" id="ARBA00023027"/>
    </source>
</evidence>
<feature type="domain" description="Mannitol dehydrogenase C-terminal" evidence="9">
    <location>
        <begin position="203"/>
        <end position="379"/>
    </location>
</feature>
<dbReference type="InterPro" id="IPR036291">
    <property type="entry name" value="NAD(P)-bd_dom_sf"/>
</dbReference>
<evidence type="ECO:0000256" key="1">
    <source>
        <dbReference type="ARBA" id="ARBA00006541"/>
    </source>
</evidence>
<dbReference type="GO" id="GO:0019592">
    <property type="term" value="P:mannitol catabolic process"/>
    <property type="evidence" value="ECO:0007669"/>
    <property type="project" value="TreeGrafter"/>
</dbReference>
<evidence type="ECO:0000256" key="4">
    <source>
        <dbReference type="ARBA" id="ARBA00023002"/>
    </source>
</evidence>